<dbReference type="EMBL" id="MFBO01000019">
    <property type="protein sequence ID" value="OGD98032.1"/>
    <property type="molecule type" value="Genomic_DNA"/>
</dbReference>
<dbReference type="Pfam" id="PF16661">
    <property type="entry name" value="Lactamase_B_6"/>
    <property type="match status" value="1"/>
</dbReference>
<evidence type="ECO:0000256" key="1">
    <source>
        <dbReference type="ARBA" id="ARBA00022801"/>
    </source>
</evidence>
<comment type="caution">
    <text evidence="4">The sequence shown here is derived from an EMBL/GenBank/DDBJ whole genome shotgun (WGS) entry which is preliminary data.</text>
</comment>
<dbReference type="InterPro" id="IPR011108">
    <property type="entry name" value="RMMBL"/>
</dbReference>
<proteinExistence type="predicted"/>
<accession>A0A1F5H1J2</accession>
<dbReference type="STRING" id="1797725.A3A49_01895"/>
<evidence type="ECO:0008006" key="6">
    <source>
        <dbReference type="Google" id="ProtNLM"/>
    </source>
</evidence>
<protein>
    <recommendedName>
        <fullName evidence="6">MBL fold hydrolase</fullName>
    </recommendedName>
</protein>
<dbReference type="InterPro" id="IPR001279">
    <property type="entry name" value="Metallo-B-lactamas"/>
</dbReference>
<dbReference type="Gene3D" id="3.40.50.10890">
    <property type="match status" value="1"/>
</dbReference>
<dbReference type="SUPFAM" id="SSF56281">
    <property type="entry name" value="Metallo-hydrolase/oxidoreductase"/>
    <property type="match status" value="1"/>
</dbReference>
<dbReference type="InterPro" id="IPR036866">
    <property type="entry name" value="RibonucZ/Hydroxyglut_hydro"/>
</dbReference>
<sequence>MRVSFYGACREVTGSNILVEAGGKKILFDCGLYQGNKIADERNHAPFLYDPKSIDFVVVGHAHLDHTGRLPKLVKDGFCGKIFSTGPTKELTLLVLADSEKLMREEAQRNNHPPLYSEGDIEKSMELFESITYHEPLEIAPGVKLTLFNAGHILGSAVIKIEAGGVSLVYTSDLGNNPSLLLNPPEFIDSCDFLICESTYGGRIHEDSNKRMVKLANIIDSVVKKNGVLMIPTFAIERTQELLHDIEDFCSIQGCEKPDFYLDSPLALKVTNVFKKYSSYLNGDLQKKHQDQDFFGFERLHVCSTVEDSKAINTASNPKVIIAGSGMMNGGRILFHIRNYISDPNNTLLIVGYQAKGTLGRRLFEEENEISVFGEKLQVRAQIVAIGSYSAHADSVQLVNWISKIENLKKVFLVHGENEQALFLSAEIEKRLKINTIIPQQGENYELKINNLYNMPIQSGAPNYG</sequence>
<feature type="domain" description="Beta-Casp" evidence="3">
    <location>
        <begin position="239"/>
        <end position="363"/>
    </location>
</feature>
<feature type="domain" description="Metallo-beta-lactamase" evidence="2">
    <location>
        <begin position="13"/>
        <end position="203"/>
    </location>
</feature>
<dbReference type="AlphaFoldDB" id="A0A1F5H1J2"/>
<dbReference type="Pfam" id="PF07521">
    <property type="entry name" value="RMMBL"/>
    <property type="match status" value="1"/>
</dbReference>
<evidence type="ECO:0000313" key="5">
    <source>
        <dbReference type="Proteomes" id="UP000176740"/>
    </source>
</evidence>
<dbReference type="InterPro" id="IPR050698">
    <property type="entry name" value="MBL"/>
</dbReference>
<dbReference type="GO" id="GO:0016787">
    <property type="term" value="F:hydrolase activity"/>
    <property type="evidence" value="ECO:0007669"/>
    <property type="project" value="UniProtKB-KW"/>
</dbReference>
<dbReference type="SMART" id="SM00849">
    <property type="entry name" value="Lactamase_B"/>
    <property type="match status" value="1"/>
</dbReference>
<dbReference type="InterPro" id="IPR022712">
    <property type="entry name" value="Beta_Casp"/>
</dbReference>
<dbReference type="Gene3D" id="3.60.15.10">
    <property type="entry name" value="Ribonuclease Z/Hydroxyacylglutathione hydrolase-like"/>
    <property type="match status" value="1"/>
</dbReference>
<evidence type="ECO:0000313" key="4">
    <source>
        <dbReference type="EMBL" id="OGD98032.1"/>
    </source>
</evidence>
<dbReference type="CDD" id="cd16295">
    <property type="entry name" value="TTHA0252-CPSF-like_MBL-fold"/>
    <property type="match status" value="1"/>
</dbReference>
<dbReference type="Pfam" id="PF10996">
    <property type="entry name" value="Beta-Casp"/>
    <property type="match status" value="1"/>
</dbReference>
<dbReference type="Proteomes" id="UP000176740">
    <property type="component" value="Unassembled WGS sequence"/>
</dbReference>
<organism evidence="4 5">
    <name type="scientific">Candidatus Curtissbacteria bacterium RIFCSPLOWO2_01_FULL_38_11b</name>
    <dbReference type="NCBI Taxonomy" id="1797725"/>
    <lineage>
        <taxon>Bacteria</taxon>
        <taxon>Candidatus Curtissiibacteriota</taxon>
    </lineage>
</organism>
<dbReference type="GO" id="GO:0004521">
    <property type="term" value="F:RNA endonuclease activity"/>
    <property type="evidence" value="ECO:0007669"/>
    <property type="project" value="TreeGrafter"/>
</dbReference>
<name>A0A1F5H1J2_9BACT</name>
<keyword evidence="1" id="KW-0378">Hydrolase</keyword>
<evidence type="ECO:0000259" key="3">
    <source>
        <dbReference type="SMART" id="SM01027"/>
    </source>
</evidence>
<evidence type="ECO:0000259" key="2">
    <source>
        <dbReference type="SMART" id="SM00849"/>
    </source>
</evidence>
<dbReference type="PANTHER" id="PTHR11203:SF37">
    <property type="entry name" value="INTEGRATOR COMPLEX SUBUNIT 11"/>
    <property type="match status" value="1"/>
</dbReference>
<gene>
    <name evidence="4" type="ORF">A3A49_01895</name>
</gene>
<dbReference type="PANTHER" id="PTHR11203">
    <property type="entry name" value="CLEAVAGE AND POLYADENYLATION SPECIFICITY FACTOR FAMILY MEMBER"/>
    <property type="match status" value="1"/>
</dbReference>
<reference evidence="4 5" key="1">
    <citation type="journal article" date="2016" name="Nat. Commun.">
        <title>Thousands of microbial genomes shed light on interconnected biogeochemical processes in an aquifer system.</title>
        <authorList>
            <person name="Anantharaman K."/>
            <person name="Brown C.T."/>
            <person name="Hug L.A."/>
            <person name="Sharon I."/>
            <person name="Castelle C.J."/>
            <person name="Probst A.J."/>
            <person name="Thomas B.C."/>
            <person name="Singh A."/>
            <person name="Wilkins M.J."/>
            <person name="Karaoz U."/>
            <person name="Brodie E.L."/>
            <person name="Williams K.H."/>
            <person name="Hubbard S.S."/>
            <person name="Banfield J.F."/>
        </authorList>
    </citation>
    <scope>NUCLEOTIDE SEQUENCE [LARGE SCALE GENOMIC DNA]</scope>
</reference>
<dbReference type="SMART" id="SM01027">
    <property type="entry name" value="Beta-Casp"/>
    <property type="match status" value="1"/>
</dbReference>